<dbReference type="PANTHER" id="PTHR43459">
    <property type="entry name" value="ENOYL-COA HYDRATASE"/>
    <property type="match status" value="1"/>
</dbReference>
<dbReference type="InterPro" id="IPR001753">
    <property type="entry name" value="Enoyl-CoA_hydra/iso"/>
</dbReference>
<dbReference type="SUPFAM" id="SSF52096">
    <property type="entry name" value="ClpP/crotonase"/>
    <property type="match status" value="1"/>
</dbReference>
<dbReference type="Proteomes" id="UP000250079">
    <property type="component" value="Chromosome"/>
</dbReference>
<dbReference type="GO" id="GO:0004300">
    <property type="term" value="F:enoyl-CoA hydratase activity"/>
    <property type="evidence" value="ECO:0007669"/>
    <property type="project" value="UniProtKB-EC"/>
</dbReference>
<dbReference type="Gene3D" id="3.90.226.10">
    <property type="entry name" value="2-enoyl-CoA Hydratase, Chain A, domain 1"/>
    <property type="match status" value="1"/>
</dbReference>
<dbReference type="EC" id="4.2.1.17" evidence="2"/>
<accession>A0A2Z2NSH4</accession>
<evidence type="ECO:0000256" key="1">
    <source>
        <dbReference type="ARBA" id="ARBA00005254"/>
    </source>
</evidence>
<keyword evidence="2" id="KW-0456">Lyase</keyword>
<dbReference type="EMBL" id="CP018632">
    <property type="protein sequence ID" value="ASJ73455.1"/>
    <property type="molecule type" value="Genomic_DNA"/>
</dbReference>
<proteinExistence type="inferred from homology"/>
<dbReference type="PANTHER" id="PTHR43459:SF1">
    <property type="entry name" value="EG:BACN32G11.4 PROTEIN"/>
    <property type="match status" value="1"/>
</dbReference>
<evidence type="ECO:0000313" key="2">
    <source>
        <dbReference type="EMBL" id="ASJ73455.1"/>
    </source>
</evidence>
<dbReference type="AlphaFoldDB" id="A0A2Z2NSH4"/>
<dbReference type="InterPro" id="IPR029045">
    <property type="entry name" value="ClpP/crotonase-like_dom_sf"/>
</dbReference>
<dbReference type="CDD" id="cd06558">
    <property type="entry name" value="crotonase-like"/>
    <property type="match status" value="1"/>
</dbReference>
<dbReference type="Gene3D" id="1.10.12.10">
    <property type="entry name" value="Lyase 2-enoyl-coa Hydratase, Chain A, domain 2"/>
    <property type="match status" value="1"/>
</dbReference>
<protein>
    <submittedName>
        <fullName evidence="2">Putative enoyl-CoA hydratase echA8</fullName>
        <ecNumber evidence="2">4.2.1.17</ecNumber>
    </submittedName>
</protein>
<sequence length="232" mass="24035">MAPGVKSDLIAHLEKTTLDPKCRAIVITGAESTFSAGGDVKGMKDSNITKSVERLTDLQHIVRLIATAKKPMIAAVEGNAAGGGMSIAAACDVVIAAEDAKFSGAATKIGLIPDMGAVWFLRARMGVGAARYFLMTGNVLSAAEAAHLGLVEKVVANGTALSVAQSQAAKFAAASATALCYTKAAFQHSPSELEDALAFELASQEICFNSIDFQEGKAAFLEKRAPNFTDPA</sequence>
<name>A0A2Z2NSH4_9GAMM</name>
<dbReference type="KEGG" id="gai:IMCC3135_16865"/>
<dbReference type="InterPro" id="IPR014748">
    <property type="entry name" value="Enoyl-CoA_hydra_C"/>
</dbReference>
<dbReference type="Pfam" id="PF00378">
    <property type="entry name" value="ECH_1"/>
    <property type="match status" value="1"/>
</dbReference>
<keyword evidence="3" id="KW-1185">Reference proteome</keyword>
<evidence type="ECO:0000313" key="3">
    <source>
        <dbReference type="Proteomes" id="UP000250079"/>
    </source>
</evidence>
<comment type="similarity">
    <text evidence="1">Belongs to the enoyl-CoA hydratase/isomerase family.</text>
</comment>
<organism evidence="2 3">
    <name type="scientific">Granulosicoccus antarcticus IMCC3135</name>
    <dbReference type="NCBI Taxonomy" id="1192854"/>
    <lineage>
        <taxon>Bacteria</taxon>
        <taxon>Pseudomonadati</taxon>
        <taxon>Pseudomonadota</taxon>
        <taxon>Gammaproteobacteria</taxon>
        <taxon>Chromatiales</taxon>
        <taxon>Granulosicoccaceae</taxon>
        <taxon>Granulosicoccus</taxon>
    </lineage>
</organism>
<reference evidence="2 3" key="1">
    <citation type="submission" date="2016-12" db="EMBL/GenBank/DDBJ databases">
        <authorList>
            <person name="Song W.-J."/>
            <person name="Kurnit D.M."/>
        </authorList>
    </citation>
    <scope>NUCLEOTIDE SEQUENCE [LARGE SCALE GENOMIC DNA]</scope>
    <source>
        <strain evidence="2 3">IMCC3135</strain>
    </source>
</reference>
<gene>
    <name evidence="2" type="primary">echA8_3</name>
    <name evidence="2" type="ORF">IMCC3135_16865</name>
</gene>